<protein>
    <submittedName>
        <fullName evidence="1">Uncharacterized protein</fullName>
    </submittedName>
</protein>
<dbReference type="EMBL" id="CATOBB020000942">
    <property type="protein sequence ID" value="CAM9206763.1"/>
    <property type="molecule type" value="Genomic_DNA"/>
</dbReference>
<proteinExistence type="predicted"/>
<gene>
    <name evidence="1" type="ORF">MRATA1EN22A_LOCUS29865</name>
</gene>
<evidence type="ECO:0000313" key="1">
    <source>
        <dbReference type="EMBL" id="CAM9206763.1"/>
    </source>
</evidence>
<evidence type="ECO:0000313" key="2">
    <source>
        <dbReference type="Proteomes" id="UP001162501"/>
    </source>
</evidence>
<name>A0ACB1KH19_RANTA</name>
<accession>A0ACB1KH19</accession>
<feature type="non-terminal residue" evidence="1">
    <location>
        <position position="109"/>
    </location>
</feature>
<reference evidence="1" key="1">
    <citation type="submission" date="2025-03" db="EMBL/GenBank/DDBJ databases">
        <authorList>
            <consortium name="ELIXIR-Norway"/>
            <consortium name="Elixir Norway"/>
        </authorList>
    </citation>
    <scope>NUCLEOTIDE SEQUENCE</scope>
</reference>
<feature type="non-terminal residue" evidence="1">
    <location>
        <position position="1"/>
    </location>
</feature>
<sequence>HHWDAHVERKREGTVAVEGARRSASAPWQALLVPEPGNPRLEVSSAHEARSYIDMHVEKRCIPSLALSARRQTKIRQVLRHLEGQTGRSLVTRDLEWDPEGGGPGSEQP</sequence>
<dbReference type="Proteomes" id="UP001162501">
    <property type="component" value="Unassembled WGS sequence"/>
</dbReference>
<organism evidence="1 2">
    <name type="scientific">Rangifer tarandus platyrhynchus</name>
    <name type="common">Svalbard reindeer</name>
    <dbReference type="NCBI Taxonomy" id="3082113"/>
    <lineage>
        <taxon>Eukaryota</taxon>
        <taxon>Metazoa</taxon>
        <taxon>Chordata</taxon>
        <taxon>Craniata</taxon>
        <taxon>Vertebrata</taxon>
        <taxon>Euteleostomi</taxon>
        <taxon>Mammalia</taxon>
        <taxon>Eutheria</taxon>
        <taxon>Laurasiatheria</taxon>
        <taxon>Artiodactyla</taxon>
        <taxon>Ruminantia</taxon>
        <taxon>Pecora</taxon>
        <taxon>Cervidae</taxon>
        <taxon>Odocoileinae</taxon>
        <taxon>Rangifer</taxon>
    </lineage>
</organism>
<comment type="caution">
    <text evidence="1">The sequence shown here is derived from an EMBL/GenBank/DDBJ whole genome shotgun (WGS) entry which is preliminary data.</text>
</comment>